<dbReference type="Proteomes" id="UP001470230">
    <property type="component" value="Unassembled WGS sequence"/>
</dbReference>
<dbReference type="EMBL" id="JAPFFF010000058">
    <property type="protein sequence ID" value="KAK8837682.1"/>
    <property type="molecule type" value="Genomic_DNA"/>
</dbReference>
<keyword evidence="2" id="KW-1185">Reference proteome</keyword>
<evidence type="ECO:0000313" key="1">
    <source>
        <dbReference type="EMBL" id="KAK8837682.1"/>
    </source>
</evidence>
<accession>A0ABR2GUS3</accession>
<evidence type="ECO:0000313" key="2">
    <source>
        <dbReference type="Proteomes" id="UP001470230"/>
    </source>
</evidence>
<proteinExistence type="predicted"/>
<sequence length="87" mass="10208">MFSDDEMNKMCSYYQTNVDSCLCSENKLESSNFGLDLPCSHRIFKGKEFPALPETRFCFDGYNELNYESTYIPGEINHHRKGYDEKK</sequence>
<gene>
    <name evidence="1" type="ORF">M9Y10_036217</name>
</gene>
<name>A0ABR2GUS3_9EUKA</name>
<organism evidence="1 2">
    <name type="scientific">Tritrichomonas musculus</name>
    <dbReference type="NCBI Taxonomy" id="1915356"/>
    <lineage>
        <taxon>Eukaryota</taxon>
        <taxon>Metamonada</taxon>
        <taxon>Parabasalia</taxon>
        <taxon>Tritrichomonadida</taxon>
        <taxon>Tritrichomonadidae</taxon>
        <taxon>Tritrichomonas</taxon>
    </lineage>
</organism>
<reference evidence="1 2" key="1">
    <citation type="submission" date="2024-04" db="EMBL/GenBank/DDBJ databases">
        <title>Tritrichomonas musculus Genome.</title>
        <authorList>
            <person name="Alves-Ferreira E."/>
            <person name="Grigg M."/>
            <person name="Lorenzi H."/>
            <person name="Galac M."/>
        </authorList>
    </citation>
    <scope>NUCLEOTIDE SEQUENCE [LARGE SCALE GENOMIC DNA]</scope>
    <source>
        <strain evidence="1 2">EAF2021</strain>
    </source>
</reference>
<protein>
    <submittedName>
        <fullName evidence="1">Uncharacterized protein</fullName>
    </submittedName>
</protein>
<comment type="caution">
    <text evidence="1">The sequence shown here is derived from an EMBL/GenBank/DDBJ whole genome shotgun (WGS) entry which is preliminary data.</text>
</comment>